<reference evidence="1 2" key="1">
    <citation type="journal article" date="2022" name="bioRxiv">
        <title>An ancient truncated duplication of the anti-Mullerian hormone receptor type 2 gene is a potential conserved master sex determinant in the Pangasiidae catfish family.</title>
        <authorList>
            <person name="Wen M."/>
            <person name="Pan Q."/>
            <person name="Jouanno E."/>
            <person name="Montfort J."/>
            <person name="Zahm M."/>
            <person name="Cabau C."/>
            <person name="Klopp C."/>
            <person name="Iampietro C."/>
            <person name="Roques C."/>
            <person name="Bouchez O."/>
            <person name="Castinel A."/>
            <person name="Donnadieu C."/>
            <person name="Parrinello H."/>
            <person name="Poncet C."/>
            <person name="Belmonte E."/>
            <person name="Gautier V."/>
            <person name="Avarre J.-C."/>
            <person name="Dugue R."/>
            <person name="Gustiano R."/>
            <person name="Ha T.T.T."/>
            <person name="Campet M."/>
            <person name="Sriphairoj K."/>
            <person name="Ribolli J."/>
            <person name="de Almeida F.L."/>
            <person name="Desvignes T."/>
            <person name="Postlethwait J.H."/>
            <person name="Bucao C.F."/>
            <person name="Robinson-Rechavi M."/>
            <person name="Bobe J."/>
            <person name="Herpin A."/>
            <person name="Guiguen Y."/>
        </authorList>
    </citation>
    <scope>NUCLEOTIDE SEQUENCE [LARGE SCALE GENOMIC DNA]</scope>
    <source>
        <strain evidence="1">YG-Dec2019</strain>
    </source>
</reference>
<organism evidence="1 2">
    <name type="scientific">Pangasianodon gigas</name>
    <name type="common">Mekong giant catfish</name>
    <name type="synonym">Pangasius gigas</name>
    <dbReference type="NCBI Taxonomy" id="30993"/>
    <lineage>
        <taxon>Eukaryota</taxon>
        <taxon>Metazoa</taxon>
        <taxon>Chordata</taxon>
        <taxon>Craniata</taxon>
        <taxon>Vertebrata</taxon>
        <taxon>Euteleostomi</taxon>
        <taxon>Actinopterygii</taxon>
        <taxon>Neopterygii</taxon>
        <taxon>Teleostei</taxon>
        <taxon>Ostariophysi</taxon>
        <taxon>Siluriformes</taxon>
        <taxon>Pangasiidae</taxon>
        <taxon>Pangasianodon</taxon>
    </lineage>
</organism>
<comment type="caution">
    <text evidence="1">The sequence shown here is derived from an EMBL/GenBank/DDBJ whole genome shotgun (WGS) entry which is preliminary data.</text>
</comment>
<dbReference type="EMBL" id="CM040456">
    <property type="protein sequence ID" value="MCI4376884.1"/>
    <property type="molecule type" value="Genomic_DNA"/>
</dbReference>
<sequence>MTLSLVHQLPFLGSLLVAHSDRKEETGFFIIIIIIIMASDMEFVVPSLDTEHLLKTKVKMTRQGVLEPELKTNLQFAISAMDRVPHMLKKNAELLVEGNQSLLKITTGNPCLRSVVFQGHEGLTIHHTLKFRRELCDDDFHDAFFHGHDCPHDPPCRKQAMDAVWSSYRKQLEINIICKELRITFSDPNPEDTVVVPCSK</sequence>
<protein>
    <submittedName>
        <fullName evidence="1">Uncharacterized protein</fullName>
    </submittedName>
</protein>
<keyword evidence="2" id="KW-1185">Reference proteome</keyword>
<evidence type="ECO:0000313" key="1">
    <source>
        <dbReference type="EMBL" id="MCI4376884.1"/>
    </source>
</evidence>
<evidence type="ECO:0000313" key="2">
    <source>
        <dbReference type="Proteomes" id="UP000829447"/>
    </source>
</evidence>
<accession>A0ACC5WCP8</accession>
<name>A0ACC5WCP8_PANGG</name>
<gene>
    <name evidence="1" type="ORF">PGIGA_G00193680</name>
</gene>
<proteinExistence type="predicted"/>
<dbReference type="Proteomes" id="UP000829447">
    <property type="component" value="Linkage Group LG3"/>
</dbReference>